<dbReference type="AlphaFoldDB" id="A1BIF5"/>
<dbReference type="RefSeq" id="WP_011745980.1">
    <property type="nucleotide sequence ID" value="NC_008639.1"/>
</dbReference>
<sequence>MIQSIRLDNLLSFASGSPALELKNLNVLIGTNGSGKSNLIEALALVRTAPRTSSNDDFQRTISRGGTISEWIWKGDANRPATIELVLDNPYATQSNHKQPLRHSFTFKGEQQRVIFVDERIENKAPYPDQPFNQYFYYRCYKGNPLINSAIGGERKLGRDSVSSELSILAQRRDPEQYPEITWLADQYEQFSFYREWTFGRNTVFRNPQRGDLRNDRLEEDFSNLGLFLNRLKTHKPKAKSEILNGLKELYNGVDDFNVNIEGGTVQLFFTEGEFAIPATRLSDGTLRYLCLLALLCDPDPPKLLCIEEPELGLHPDILPKLADLLIEASQRTQIIVTTHSDILVDAMTETPESVVVCEKQDGKTNMTRLDKNALAVWLDHYRLGQLWTRGEIGGTRW</sequence>
<evidence type="ECO:0000313" key="3">
    <source>
        <dbReference type="Proteomes" id="UP000008701"/>
    </source>
</evidence>
<proteinExistence type="predicted"/>
<dbReference type="OrthoDB" id="747555at2"/>
<dbReference type="Gene3D" id="3.40.50.300">
    <property type="entry name" value="P-loop containing nucleotide triphosphate hydrolases"/>
    <property type="match status" value="1"/>
</dbReference>
<dbReference type="PIRSF" id="PIRSF029347">
    <property type="entry name" value="RecF"/>
    <property type="match status" value="1"/>
</dbReference>
<dbReference type="HOGENOM" id="CLU_035814_1_1_10"/>
<accession>A1BIF5</accession>
<dbReference type="Pfam" id="PF13304">
    <property type="entry name" value="AAA_21"/>
    <property type="match status" value="1"/>
</dbReference>
<dbReference type="InterPro" id="IPR027417">
    <property type="entry name" value="P-loop_NTPase"/>
</dbReference>
<feature type="domain" description="ATPase AAA-type core" evidence="1">
    <location>
        <begin position="25"/>
        <end position="346"/>
    </location>
</feature>
<gene>
    <name evidence="2" type="ordered locus">Cpha266_2178</name>
</gene>
<dbReference type="PANTHER" id="PTHR32182">
    <property type="entry name" value="DNA REPLICATION AND REPAIR PROTEIN RECF"/>
    <property type="match status" value="1"/>
</dbReference>
<reference evidence="2 3" key="1">
    <citation type="submission" date="2006-12" db="EMBL/GenBank/DDBJ databases">
        <title>Complete sequence of Chlorobium phaeobacteroides DSM 266.</title>
        <authorList>
            <consortium name="US DOE Joint Genome Institute"/>
            <person name="Copeland A."/>
            <person name="Lucas S."/>
            <person name="Lapidus A."/>
            <person name="Barry K."/>
            <person name="Detter J.C."/>
            <person name="Glavina del Rio T."/>
            <person name="Hammon N."/>
            <person name="Israni S."/>
            <person name="Pitluck S."/>
            <person name="Goltsman E."/>
            <person name="Schmutz J."/>
            <person name="Larimer F."/>
            <person name="Land M."/>
            <person name="Hauser L."/>
            <person name="Mikhailova N."/>
            <person name="Li T."/>
            <person name="Overmann J."/>
            <person name="Bryant D.A."/>
            <person name="Richardson P."/>
        </authorList>
    </citation>
    <scope>NUCLEOTIDE SEQUENCE [LARGE SCALE GENOMIC DNA]</scope>
    <source>
        <strain evidence="2 3">DSM 266</strain>
    </source>
</reference>
<dbReference type="GO" id="GO:0005524">
    <property type="term" value="F:ATP binding"/>
    <property type="evidence" value="ECO:0007669"/>
    <property type="project" value="InterPro"/>
</dbReference>
<dbReference type="Proteomes" id="UP000008701">
    <property type="component" value="Chromosome"/>
</dbReference>
<dbReference type="GO" id="GO:0006302">
    <property type="term" value="P:double-strand break repair"/>
    <property type="evidence" value="ECO:0007669"/>
    <property type="project" value="TreeGrafter"/>
</dbReference>
<dbReference type="InterPro" id="IPR014555">
    <property type="entry name" value="RecF-like"/>
</dbReference>
<dbReference type="InterPro" id="IPR003959">
    <property type="entry name" value="ATPase_AAA_core"/>
</dbReference>
<dbReference type="GO" id="GO:0016887">
    <property type="term" value="F:ATP hydrolysis activity"/>
    <property type="evidence" value="ECO:0007669"/>
    <property type="project" value="InterPro"/>
</dbReference>
<dbReference type="GO" id="GO:0000731">
    <property type="term" value="P:DNA synthesis involved in DNA repair"/>
    <property type="evidence" value="ECO:0007669"/>
    <property type="project" value="TreeGrafter"/>
</dbReference>
<protein>
    <submittedName>
        <fullName evidence="2">SMC domain protein</fullName>
    </submittedName>
</protein>
<dbReference type="eggNOG" id="COG4637">
    <property type="taxonomic scope" value="Bacteria"/>
</dbReference>
<dbReference type="PANTHER" id="PTHR32182:SF25">
    <property type="entry name" value="SLR1056 PROTEIN"/>
    <property type="match status" value="1"/>
</dbReference>
<dbReference type="SUPFAM" id="SSF52540">
    <property type="entry name" value="P-loop containing nucleoside triphosphate hydrolases"/>
    <property type="match status" value="1"/>
</dbReference>
<organism evidence="2 3">
    <name type="scientific">Chlorobium phaeobacteroides (strain DSM 266 / SMG 266 / 2430)</name>
    <dbReference type="NCBI Taxonomy" id="290317"/>
    <lineage>
        <taxon>Bacteria</taxon>
        <taxon>Pseudomonadati</taxon>
        <taxon>Chlorobiota</taxon>
        <taxon>Chlorobiia</taxon>
        <taxon>Chlorobiales</taxon>
        <taxon>Chlorobiaceae</taxon>
        <taxon>Chlorobium/Pelodictyon group</taxon>
        <taxon>Chlorobium</taxon>
    </lineage>
</organism>
<evidence type="ECO:0000313" key="2">
    <source>
        <dbReference type="EMBL" id="ABL66182.1"/>
    </source>
</evidence>
<keyword evidence="3" id="KW-1185">Reference proteome</keyword>
<name>A1BIF5_CHLPD</name>
<dbReference type="EMBL" id="CP000492">
    <property type="protein sequence ID" value="ABL66182.1"/>
    <property type="molecule type" value="Genomic_DNA"/>
</dbReference>
<dbReference type="KEGG" id="cph:Cpha266_2178"/>
<evidence type="ECO:0000259" key="1">
    <source>
        <dbReference type="Pfam" id="PF13304"/>
    </source>
</evidence>